<proteinExistence type="predicted"/>
<protein>
    <submittedName>
        <fullName evidence="2">Uncharacterized protein</fullName>
    </submittedName>
</protein>
<sequence>MTVFDIETFTKLYFSFKKSKEIAYKIAFFFEIIFPKGDFLLVMQFAVLLFEIRQFHSKHKREAVCP</sequence>
<name>A0ABM6TAD0_9BACE</name>
<evidence type="ECO:0000313" key="2">
    <source>
        <dbReference type="EMBL" id="AVM53699.1"/>
    </source>
</evidence>
<keyword evidence="1" id="KW-0812">Transmembrane</keyword>
<organism evidence="2 3">
    <name type="scientific">Bacteroides zoogleoformans</name>
    <dbReference type="NCBI Taxonomy" id="28119"/>
    <lineage>
        <taxon>Bacteria</taxon>
        <taxon>Pseudomonadati</taxon>
        <taxon>Bacteroidota</taxon>
        <taxon>Bacteroidia</taxon>
        <taxon>Bacteroidales</taxon>
        <taxon>Bacteroidaceae</taxon>
        <taxon>Bacteroides</taxon>
    </lineage>
</organism>
<accession>A0ABM6TAD0</accession>
<keyword evidence="1" id="KW-1133">Transmembrane helix</keyword>
<keyword evidence="1" id="KW-0472">Membrane</keyword>
<feature type="transmembrane region" description="Helical" evidence="1">
    <location>
        <begin position="22"/>
        <end position="50"/>
    </location>
</feature>
<evidence type="ECO:0000313" key="3">
    <source>
        <dbReference type="Proteomes" id="UP000238304"/>
    </source>
</evidence>
<evidence type="ECO:0000256" key="1">
    <source>
        <dbReference type="SAM" id="Phobius"/>
    </source>
</evidence>
<dbReference type="EMBL" id="CP027231">
    <property type="protein sequence ID" value="AVM53699.1"/>
    <property type="molecule type" value="Genomic_DNA"/>
</dbReference>
<reference evidence="2 3" key="1">
    <citation type="submission" date="2018-02" db="EMBL/GenBank/DDBJ databases">
        <authorList>
            <person name="Holder M.E."/>
            <person name="Ajami N.J."/>
            <person name="Petrosino J.F."/>
        </authorList>
    </citation>
    <scope>NUCLEOTIDE SEQUENCE [LARGE SCALE GENOMIC DNA]</scope>
    <source>
        <strain evidence="2 3">ATCC 33285</strain>
    </source>
</reference>
<keyword evidence="3" id="KW-1185">Reference proteome</keyword>
<dbReference type="Proteomes" id="UP000238304">
    <property type="component" value="Chromosome"/>
</dbReference>
<gene>
    <name evidence="2" type="ORF">C4H11_12970</name>
</gene>